<dbReference type="PANTHER" id="PTHR43535">
    <property type="entry name" value="PHOSPHATIDATE CYTIDYLYLTRANSFERASE"/>
    <property type="match status" value="1"/>
</dbReference>
<keyword evidence="10" id="KW-1185">Reference proteome</keyword>
<dbReference type="KEGG" id="psti:SOO65_09345"/>
<dbReference type="EC" id="2.7.7.41" evidence="7"/>
<evidence type="ECO:0000256" key="7">
    <source>
        <dbReference type="RuleBase" id="RU003938"/>
    </source>
</evidence>
<organism evidence="9 10">
    <name type="scientific">Peredibacter starrii</name>
    <dbReference type="NCBI Taxonomy" id="28202"/>
    <lineage>
        <taxon>Bacteria</taxon>
        <taxon>Pseudomonadati</taxon>
        <taxon>Bdellovibrionota</taxon>
        <taxon>Bacteriovoracia</taxon>
        <taxon>Bacteriovoracales</taxon>
        <taxon>Bacteriovoracaceae</taxon>
        <taxon>Peredibacter</taxon>
    </lineage>
</organism>
<dbReference type="RefSeq" id="WP_321399666.1">
    <property type="nucleotide sequence ID" value="NZ_CP139487.1"/>
</dbReference>
<feature type="transmembrane region" description="Helical" evidence="8">
    <location>
        <begin position="127"/>
        <end position="145"/>
    </location>
</feature>
<feature type="transmembrane region" description="Helical" evidence="8">
    <location>
        <begin position="58"/>
        <end position="83"/>
    </location>
</feature>
<evidence type="ECO:0000256" key="2">
    <source>
        <dbReference type="ARBA" id="ARBA00010185"/>
    </source>
</evidence>
<keyword evidence="5 8" id="KW-1133">Transmembrane helix</keyword>
<reference evidence="9 10" key="1">
    <citation type="submission" date="2023-11" db="EMBL/GenBank/DDBJ databases">
        <title>Peredibacter starrii A3.12.</title>
        <authorList>
            <person name="Mitchell R.J."/>
        </authorList>
    </citation>
    <scope>NUCLEOTIDE SEQUENCE [LARGE SCALE GENOMIC DNA]</scope>
    <source>
        <strain evidence="9 10">A3.12</strain>
    </source>
</reference>
<dbReference type="Proteomes" id="UP001324634">
    <property type="component" value="Chromosome"/>
</dbReference>
<keyword evidence="3 7" id="KW-0808">Transferase</keyword>
<dbReference type="GO" id="GO:0005886">
    <property type="term" value="C:plasma membrane"/>
    <property type="evidence" value="ECO:0007669"/>
    <property type="project" value="TreeGrafter"/>
</dbReference>
<dbReference type="Pfam" id="PF01148">
    <property type="entry name" value="CTP_transf_1"/>
    <property type="match status" value="1"/>
</dbReference>
<keyword evidence="4 7" id="KW-0812">Transmembrane</keyword>
<keyword evidence="6 8" id="KW-0472">Membrane</keyword>
<feature type="transmembrane region" description="Helical" evidence="8">
    <location>
        <begin position="157"/>
        <end position="177"/>
    </location>
</feature>
<evidence type="ECO:0000256" key="4">
    <source>
        <dbReference type="ARBA" id="ARBA00022692"/>
    </source>
</evidence>
<evidence type="ECO:0000256" key="1">
    <source>
        <dbReference type="ARBA" id="ARBA00004141"/>
    </source>
</evidence>
<dbReference type="GO" id="GO:0009273">
    <property type="term" value="P:peptidoglycan-based cell wall biogenesis"/>
    <property type="evidence" value="ECO:0007669"/>
    <property type="project" value="TreeGrafter"/>
</dbReference>
<evidence type="ECO:0000313" key="9">
    <source>
        <dbReference type="EMBL" id="WPU66954.1"/>
    </source>
</evidence>
<accession>A0AAX4HVH0</accession>
<gene>
    <name evidence="9" type="ORF">SOO65_09345</name>
</gene>
<sequence length="321" mass="35722">MNLETLQSYAEYLTTPVAQVMGGIFAVLIVVTAAFYLARAIKGPTKLIKELIERTLSWWMILTGFTVTIFFSKMFATIALAFLAFVAFRELTSRLNLRMSDRRTLLWCYLAIPFQFFAAYIEWYGMFIIFIPVIMFVGLAMRSVAHGDVKGITASLGIIHWSAMLTIFSLSHLAYMLSLPEKAGYAAGNGGMILWLVLITECNDIFQFTWGKLFGKHKILPSVSPNKTVEGFVGGLISTVALGYSLSFLLPIDSTKTMILSILLAFSGFMGDVTISAIKRDLGIKDMGSTIPGHGGIMDRIDSLAFNALICFHLIRYWSYL</sequence>
<keyword evidence="7 9" id="KW-0548">Nucleotidyltransferase</keyword>
<evidence type="ECO:0000313" key="10">
    <source>
        <dbReference type="Proteomes" id="UP001324634"/>
    </source>
</evidence>
<dbReference type="InterPro" id="IPR000374">
    <property type="entry name" value="PC_trans"/>
</dbReference>
<dbReference type="GO" id="GO:0004605">
    <property type="term" value="F:phosphatidate cytidylyltransferase activity"/>
    <property type="evidence" value="ECO:0007669"/>
    <property type="project" value="UniProtKB-EC"/>
</dbReference>
<evidence type="ECO:0000256" key="8">
    <source>
        <dbReference type="SAM" id="Phobius"/>
    </source>
</evidence>
<comment type="subcellular location">
    <subcellularLocation>
        <location evidence="1">Membrane</location>
        <topology evidence="1">Multi-pass membrane protein</topology>
    </subcellularLocation>
</comment>
<dbReference type="PROSITE" id="PS01315">
    <property type="entry name" value="CDS"/>
    <property type="match status" value="1"/>
</dbReference>
<dbReference type="AlphaFoldDB" id="A0AAX4HVH0"/>
<proteinExistence type="inferred from homology"/>
<dbReference type="PANTHER" id="PTHR43535:SF1">
    <property type="entry name" value="PHOSPHATIDATE CYTIDYLYLTRANSFERASE"/>
    <property type="match status" value="1"/>
</dbReference>
<dbReference type="EMBL" id="CP139487">
    <property type="protein sequence ID" value="WPU66954.1"/>
    <property type="molecule type" value="Genomic_DNA"/>
</dbReference>
<feature type="transmembrane region" description="Helical" evidence="8">
    <location>
        <begin position="258"/>
        <end position="278"/>
    </location>
</feature>
<evidence type="ECO:0000256" key="3">
    <source>
        <dbReference type="ARBA" id="ARBA00022679"/>
    </source>
</evidence>
<evidence type="ECO:0000256" key="6">
    <source>
        <dbReference type="ARBA" id="ARBA00023136"/>
    </source>
</evidence>
<feature type="transmembrane region" description="Helical" evidence="8">
    <location>
        <begin position="12"/>
        <end position="38"/>
    </location>
</feature>
<comment type="similarity">
    <text evidence="2 7">Belongs to the CDS family.</text>
</comment>
<feature type="transmembrane region" description="Helical" evidence="8">
    <location>
        <begin position="231"/>
        <end position="252"/>
    </location>
</feature>
<comment type="pathway">
    <text evidence="7">Phospholipid metabolism; CDP-diacylglycerol biosynthesis; CDP-diacylglycerol from sn-glycerol 3-phosphate: step 3/3.</text>
</comment>
<name>A0AAX4HVH0_9BACT</name>
<evidence type="ECO:0000256" key="5">
    <source>
        <dbReference type="ARBA" id="ARBA00022989"/>
    </source>
</evidence>
<protein>
    <recommendedName>
        <fullName evidence="7">Phosphatidate cytidylyltransferase</fullName>
        <ecNumber evidence="7">2.7.7.41</ecNumber>
    </recommendedName>
</protein>
<comment type="catalytic activity">
    <reaction evidence="7">
        <text>a 1,2-diacyl-sn-glycero-3-phosphate + CTP + H(+) = a CDP-1,2-diacyl-sn-glycerol + diphosphate</text>
        <dbReference type="Rhea" id="RHEA:16229"/>
        <dbReference type="ChEBI" id="CHEBI:15378"/>
        <dbReference type="ChEBI" id="CHEBI:33019"/>
        <dbReference type="ChEBI" id="CHEBI:37563"/>
        <dbReference type="ChEBI" id="CHEBI:58332"/>
        <dbReference type="ChEBI" id="CHEBI:58608"/>
        <dbReference type="EC" id="2.7.7.41"/>
    </reaction>
</comment>